<evidence type="ECO:0000256" key="1">
    <source>
        <dbReference type="SAM" id="MobiDB-lite"/>
    </source>
</evidence>
<organism evidence="3 4">
    <name type="scientific">Cotesia typhae</name>
    <dbReference type="NCBI Taxonomy" id="2053667"/>
    <lineage>
        <taxon>Eukaryota</taxon>
        <taxon>Metazoa</taxon>
        <taxon>Ecdysozoa</taxon>
        <taxon>Arthropoda</taxon>
        <taxon>Hexapoda</taxon>
        <taxon>Insecta</taxon>
        <taxon>Pterygota</taxon>
        <taxon>Neoptera</taxon>
        <taxon>Endopterygota</taxon>
        <taxon>Hymenoptera</taxon>
        <taxon>Apocrita</taxon>
        <taxon>Ichneumonoidea</taxon>
        <taxon>Braconidae</taxon>
        <taxon>Microgastrinae</taxon>
        <taxon>Cotesia</taxon>
    </lineage>
</organism>
<dbReference type="AlphaFoldDB" id="A0A8J5UX23"/>
<protein>
    <submittedName>
        <fullName evidence="3">Uncharacterized protein</fullName>
    </submittedName>
</protein>
<gene>
    <name evidence="3" type="ORF">G9C98_001591</name>
</gene>
<keyword evidence="2" id="KW-0472">Membrane</keyword>
<dbReference type="PANTHER" id="PTHR34609:SF17">
    <property type="entry name" value="GEO08273P1-RELATED"/>
    <property type="match status" value="1"/>
</dbReference>
<dbReference type="Pfam" id="PF15860">
    <property type="entry name" value="DUF4728"/>
    <property type="match status" value="1"/>
</dbReference>
<dbReference type="Proteomes" id="UP000729913">
    <property type="component" value="Unassembled WGS sequence"/>
</dbReference>
<feature type="transmembrane region" description="Helical" evidence="2">
    <location>
        <begin position="90"/>
        <end position="109"/>
    </location>
</feature>
<proteinExistence type="predicted"/>
<evidence type="ECO:0000256" key="2">
    <source>
        <dbReference type="SAM" id="Phobius"/>
    </source>
</evidence>
<reference evidence="3" key="2">
    <citation type="submission" date="2021-04" db="EMBL/GenBank/DDBJ databases">
        <title>Genome-wide patterns of bracovirus chromosomal integration into multiple host tissues during parasitism.</title>
        <authorList>
            <person name="Chebbi M.A.C."/>
        </authorList>
    </citation>
    <scope>NUCLEOTIDE SEQUENCE</scope>
    <source>
        <tissue evidence="3">Whole body</tissue>
    </source>
</reference>
<comment type="caution">
    <text evidence="3">The sequence shown here is derived from an EMBL/GenBank/DDBJ whole genome shotgun (WGS) entry which is preliminary data.</text>
</comment>
<dbReference type="PANTHER" id="PTHR34609">
    <property type="entry name" value="GEO08273P1-RELATED"/>
    <property type="match status" value="1"/>
</dbReference>
<feature type="transmembrane region" description="Helical" evidence="2">
    <location>
        <begin position="39"/>
        <end position="59"/>
    </location>
</feature>
<evidence type="ECO:0000313" key="3">
    <source>
        <dbReference type="EMBL" id="KAG8035101.1"/>
    </source>
</evidence>
<dbReference type="InterPro" id="IPR053077">
    <property type="entry name" value="MARVEL_domain_protein_3"/>
</dbReference>
<keyword evidence="2" id="KW-0812">Transmembrane</keyword>
<dbReference type="OrthoDB" id="7663712at2759"/>
<dbReference type="EMBL" id="JAAOIC020000064">
    <property type="protein sequence ID" value="KAG8035101.1"/>
    <property type="molecule type" value="Genomic_DNA"/>
</dbReference>
<keyword evidence="4" id="KW-1185">Reference proteome</keyword>
<evidence type="ECO:0000313" key="4">
    <source>
        <dbReference type="Proteomes" id="UP000729913"/>
    </source>
</evidence>
<dbReference type="InterPro" id="IPR031720">
    <property type="entry name" value="DUF4728"/>
</dbReference>
<accession>A0A8J5UX23</accession>
<sequence>MRTEKKQSHIATLQNSHQPSEHSRKMSGIRVCGCCGHDLRTATLVIGILFIVLNIGNLIRTPIEYTQACSSGMTLDDSVFCSWTKDSSNLGLAISSSVVEIILEVLMIYGSEKEKYMLMLPLLVIHAIGLGLTFGVFWFIITAVVDITMGARVMILLIGHLIFAVGTYLWMIVFNRCQEIKRQSSMDPEKHQLPPYEQFEKDYKVAI</sequence>
<feature type="compositionally biased region" description="Polar residues" evidence="1">
    <location>
        <begin position="9"/>
        <end position="18"/>
    </location>
</feature>
<feature type="transmembrane region" description="Helical" evidence="2">
    <location>
        <begin position="153"/>
        <end position="174"/>
    </location>
</feature>
<feature type="region of interest" description="Disordered" evidence="1">
    <location>
        <begin position="1"/>
        <end position="22"/>
    </location>
</feature>
<reference evidence="3" key="1">
    <citation type="submission" date="2020-03" db="EMBL/GenBank/DDBJ databases">
        <authorList>
            <person name="Chebbi M.A."/>
            <person name="Drezen J.M."/>
        </authorList>
    </citation>
    <scope>NUCLEOTIDE SEQUENCE</scope>
    <source>
        <tissue evidence="3">Whole body</tissue>
    </source>
</reference>
<feature type="transmembrane region" description="Helical" evidence="2">
    <location>
        <begin position="116"/>
        <end position="141"/>
    </location>
</feature>
<keyword evidence="2" id="KW-1133">Transmembrane helix</keyword>
<name>A0A8J5UX23_9HYME</name>